<evidence type="ECO:0000313" key="5">
    <source>
        <dbReference type="EMBL" id="GFM34589.1"/>
    </source>
</evidence>
<proteinExistence type="predicted"/>
<dbReference type="Gene3D" id="3.30.70.1230">
    <property type="entry name" value="Nucleotide cyclase"/>
    <property type="match status" value="1"/>
</dbReference>
<dbReference type="InterPro" id="IPR029787">
    <property type="entry name" value="Nucleotide_cyclase"/>
</dbReference>
<feature type="transmembrane region" description="Helical" evidence="2">
    <location>
        <begin position="309"/>
        <end position="330"/>
    </location>
</feature>
<keyword evidence="2" id="KW-1133">Transmembrane helix</keyword>
<dbReference type="SMART" id="SM00044">
    <property type="entry name" value="CYCc"/>
    <property type="match status" value="1"/>
</dbReference>
<dbReference type="Pfam" id="PF00672">
    <property type="entry name" value="HAMP"/>
    <property type="match status" value="1"/>
</dbReference>
<dbReference type="PROSITE" id="PS50125">
    <property type="entry name" value="GUANYLATE_CYCLASE_2"/>
    <property type="match status" value="1"/>
</dbReference>
<dbReference type="InterPro" id="IPR048440">
    <property type="entry name" value="MASE10"/>
</dbReference>
<sequence length="604" mass="65184">MPDSPHSLPTGGTTQTHALAFYGVSALLMTIYGGLVCPFVDSLPVWQWAMVLIAGYATLHALRSFAEPAYVLPDDLGAGRRQFLLDIAFTSGLGIAITLFDMAIFGFPLESGLKVLTGTVSFGLFMALDITLERERIVALAMRGPEQNDRKMKDRNASTPKTYANDTYANNVGGRDVGGKEVGVDDSGDHDTGDTVTGDKDTSGDEAYVAKGYDEYAYVEDAGDHAGHGYAAKATLPDAPSGVGHTTQHREPEGSPPPAPPFSSLTRRISLLASVVMACNALIISMVVFKDLLYLQSLPPDDVRTQAVFVALEIVFVCAVILCFTLRVVWSYARNLRLAFNAQTDALESVRNGDLTVQVPEMRRDEFGLIARGTNHMIAGLREKRHIRNLLGKVVDPRIAEHLIRGTARGLALGGSRRDVIIFMSDIRDFTTTTETARPETVVEDLNTYFTACVEIITAHGGMVDKFIGDGMLAVFGLAEHEEGEECTCADNALQAAIAIRDRLPLINARLSSPVAIGIGLHTGQVISGLVGSPDRLEFTVIGDAVNTTARLESLSKLLGTSIIISDTLYKALKDSSLRSRMTYAGSHALKGKREPVSVWQLAH</sequence>
<feature type="transmembrane region" description="Helical" evidence="2">
    <location>
        <begin position="45"/>
        <end position="62"/>
    </location>
</feature>
<dbReference type="GO" id="GO:0035556">
    <property type="term" value="P:intracellular signal transduction"/>
    <property type="evidence" value="ECO:0007669"/>
    <property type="project" value="InterPro"/>
</dbReference>
<evidence type="ECO:0008006" key="7">
    <source>
        <dbReference type="Google" id="ProtNLM"/>
    </source>
</evidence>
<feature type="compositionally biased region" description="Polar residues" evidence="1">
    <location>
        <begin position="157"/>
        <end position="170"/>
    </location>
</feature>
<feature type="transmembrane region" description="Helical" evidence="2">
    <location>
        <begin position="83"/>
        <end position="107"/>
    </location>
</feature>
<accession>A0A7J0BLS1</accession>
<feature type="compositionally biased region" description="Basic and acidic residues" evidence="1">
    <location>
        <begin position="177"/>
        <end position="203"/>
    </location>
</feature>
<dbReference type="SUPFAM" id="SSF158472">
    <property type="entry name" value="HAMP domain-like"/>
    <property type="match status" value="1"/>
</dbReference>
<dbReference type="CDD" id="cd07302">
    <property type="entry name" value="CHD"/>
    <property type="match status" value="1"/>
</dbReference>
<dbReference type="GO" id="GO:0006171">
    <property type="term" value="P:cAMP biosynthetic process"/>
    <property type="evidence" value="ECO:0007669"/>
    <property type="project" value="TreeGrafter"/>
</dbReference>
<name>A0A7J0BLS1_9BACT</name>
<evidence type="ECO:0000256" key="2">
    <source>
        <dbReference type="SAM" id="Phobius"/>
    </source>
</evidence>
<dbReference type="InterPro" id="IPR003660">
    <property type="entry name" value="HAMP_dom"/>
</dbReference>
<comment type="caution">
    <text evidence="5">The sequence shown here is derived from an EMBL/GenBank/DDBJ whole genome shotgun (WGS) entry which is preliminary data.</text>
</comment>
<dbReference type="AlphaFoldDB" id="A0A7J0BLS1"/>
<keyword evidence="2" id="KW-0472">Membrane</keyword>
<reference evidence="5 6" key="1">
    <citation type="submission" date="2020-05" db="EMBL/GenBank/DDBJ databases">
        <title>Draft genome sequence of Desulfovibrio sp. strain HN2T.</title>
        <authorList>
            <person name="Ueno A."/>
            <person name="Tamazawa S."/>
            <person name="Tamamura S."/>
            <person name="Murakami T."/>
            <person name="Kiyama T."/>
            <person name="Inomata H."/>
            <person name="Amano Y."/>
            <person name="Miyakawa K."/>
            <person name="Tamaki H."/>
            <person name="Naganuma T."/>
            <person name="Kaneko K."/>
        </authorList>
    </citation>
    <scope>NUCLEOTIDE SEQUENCE [LARGE SCALE GENOMIC DNA]</scope>
    <source>
        <strain evidence="5 6">HN2</strain>
    </source>
</reference>
<evidence type="ECO:0000256" key="1">
    <source>
        <dbReference type="SAM" id="MobiDB-lite"/>
    </source>
</evidence>
<dbReference type="PROSITE" id="PS50885">
    <property type="entry name" value="HAMP"/>
    <property type="match status" value="1"/>
</dbReference>
<keyword evidence="2" id="KW-0812">Transmembrane</keyword>
<feature type="transmembrane region" description="Helical" evidence="2">
    <location>
        <begin position="113"/>
        <end position="132"/>
    </location>
</feature>
<feature type="region of interest" description="Disordered" evidence="1">
    <location>
        <begin position="148"/>
        <end position="204"/>
    </location>
</feature>
<dbReference type="Gene3D" id="6.10.340.10">
    <property type="match status" value="1"/>
</dbReference>
<dbReference type="SUPFAM" id="SSF55073">
    <property type="entry name" value="Nucleotide cyclase"/>
    <property type="match status" value="1"/>
</dbReference>
<feature type="transmembrane region" description="Helical" evidence="2">
    <location>
        <begin position="20"/>
        <end position="39"/>
    </location>
</feature>
<feature type="transmembrane region" description="Helical" evidence="2">
    <location>
        <begin position="269"/>
        <end position="289"/>
    </location>
</feature>
<dbReference type="Pfam" id="PF20970">
    <property type="entry name" value="MASE10"/>
    <property type="match status" value="1"/>
</dbReference>
<dbReference type="GO" id="GO:0004016">
    <property type="term" value="F:adenylate cyclase activity"/>
    <property type="evidence" value="ECO:0007669"/>
    <property type="project" value="UniProtKB-ARBA"/>
</dbReference>
<dbReference type="PANTHER" id="PTHR43081:SF1">
    <property type="entry name" value="ADENYLATE CYCLASE, TERMINAL-DIFFERENTIATION SPECIFIC"/>
    <property type="match status" value="1"/>
</dbReference>
<protein>
    <recommendedName>
        <fullName evidence="7">Adenylate cyclase</fullName>
    </recommendedName>
</protein>
<dbReference type="PANTHER" id="PTHR43081">
    <property type="entry name" value="ADENYLATE CYCLASE, TERMINAL-DIFFERENTIATION SPECIFIC-RELATED"/>
    <property type="match status" value="1"/>
</dbReference>
<dbReference type="Proteomes" id="UP000503840">
    <property type="component" value="Unassembled WGS sequence"/>
</dbReference>
<dbReference type="GO" id="GO:0016020">
    <property type="term" value="C:membrane"/>
    <property type="evidence" value="ECO:0007669"/>
    <property type="project" value="InterPro"/>
</dbReference>
<dbReference type="CDD" id="cd06225">
    <property type="entry name" value="HAMP"/>
    <property type="match status" value="1"/>
</dbReference>
<dbReference type="InterPro" id="IPR001054">
    <property type="entry name" value="A/G_cyclase"/>
</dbReference>
<evidence type="ECO:0000259" key="3">
    <source>
        <dbReference type="PROSITE" id="PS50125"/>
    </source>
</evidence>
<feature type="domain" description="Guanylate cyclase" evidence="3">
    <location>
        <begin position="421"/>
        <end position="553"/>
    </location>
</feature>
<evidence type="ECO:0000313" key="6">
    <source>
        <dbReference type="Proteomes" id="UP000503840"/>
    </source>
</evidence>
<dbReference type="InterPro" id="IPR050697">
    <property type="entry name" value="Adenylyl/Guanylyl_Cyclase_3/4"/>
</dbReference>
<dbReference type="EMBL" id="BLVO01000016">
    <property type="protein sequence ID" value="GFM34589.1"/>
    <property type="molecule type" value="Genomic_DNA"/>
</dbReference>
<organism evidence="5 6">
    <name type="scientific">Desulfovibrio subterraneus</name>
    <dbReference type="NCBI Taxonomy" id="2718620"/>
    <lineage>
        <taxon>Bacteria</taxon>
        <taxon>Pseudomonadati</taxon>
        <taxon>Thermodesulfobacteriota</taxon>
        <taxon>Desulfovibrionia</taxon>
        <taxon>Desulfovibrionales</taxon>
        <taxon>Desulfovibrionaceae</taxon>
        <taxon>Desulfovibrio</taxon>
    </lineage>
</organism>
<feature type="region of interest" description="Disordered" evidence="1">
    <location>
        <begin position="229"/>
        <end position="262"/>
    </location>
</feature>
<keyword evidence="6" id="KW-1185">Reference proteome</keyword>
<dbReference type="Pfam" id="PF00211">
    <property type="entry name" value="Guanylate_cyc"/>
    <property type="match status" value="1"/>
</dbReference>
<evidence type="ECO:0000259" key="4">
    <source>
        <dbReference type="PROSITE" id="PS50885"/>
    </source>
</evidence>
<dbReference type="SMART" id="SM00304">
    <property type="entry name" value="HAMP"/>
    <property type="match status" value="1"/>
</dbReference>
<feature type="domain" description="HAMP" evidence="4">
    <location>
        <begin position="334"/>
        <end position="386"/>
    </location>
</feature>
<gene>
    <name evidence="5" type="ORF">DSM101010T_29540</name>
</gene>